<comment type="caution">
    <text evidence="4">The sequence shown here is derived from an EMBL/GenBank/DDBJ whole genome shotgun (WGS) entry which is preliminary data.</text>
</comment>
<evidence type="ECO:0000313" key="5">
    <source>
        <dbReference type="Proteomes" id="UP001415169"/>
    </source>
</evidence>
<protein>
    <recommendedName>
        <fullName evidence="3">Right handed beta helix domain-containing protein</fullName>
    </recommendedName>
</protein>
<dbReference type="InterPro" id="IPR012334">
    <property type="entry name" value="Pectin_lyas_fold"/>
</dbReference>
<feature type="signal peptide" evidence="2">
    <location>
        <begin position="1"/>
        <end position="38"/>
    </location>
</feature>
<name>A0ABP7ZLJ8_9MICO</name>
<feature type="compositionally biased region" description="Polar residues" evidence="1">
    <location>
        <begin position="390"/>
        <end position="410"/>
    </location>
</feature>
<gene>
    <name evidence="4" type="ORF">GCM10022286_23230</name>
</gene>
<dbReference type="InterPro" id="IPR013783">
    <property type="entry name" value="Ig-like_fold"/>
</dbReference>
<evidence type="ECO:0000259" key="3">
    <source>
        <dbReference type="Pfam" id="PF13229"/>
    </source>
</evidence>
<dbReference type="EMBL" id="BAABBV010000001">
    <property type="protein sequence ID" value="GAA4163147.1"/>
    <property type="molecule type" value="Genomic_DNA"/>
</dbReference>
<evidence type="ECO:0000256" key="2">
    <source>
        <dbReference type="SAM" id="SignalP"/>
    </source>
</evidence>
<dbReference type="Gene3D" id="2.160.20.10">
    <property type="entry name" value="Single-stranded right-handed beta-helix, Pectin lyase-like"/>
    <property type="match status" value="1"/>
</dbReference>
<evidence type="ECO:0000313" key="4">
    <source>
        <dbReference type="EMBL" id="GAA4163147.1"/>
    </source>
</evidence>
<dbReference type="InterPro" id="IPR011050">
    <property type="entry name" value="Pectin_lyase_fold/virulence"/>
</dbReference>
<accession>A0ABP7ZLJ8</accession>
<feature type="domain" description="Right handed beta helix" evidence="3">
    <location>
        <begin position="131"/>
        <end position="256"/>
    </location>
</feature>
<feature type="region of interest" description="Disordered" evidence="1">
    <location>
        <begin position="380"/>
        <end position="411"/>
    </location>
</feature>
<dbReference type="Pfam" id="PF17957">
    <property type="entry name" value="Big_7"/>
    <property type="match status" value="1"/>
</dbReference>
<organism evidence="4 5">
    <name type="scientific">Gryllotalpicola daejeonensis</name>
    <dbReference type="NCBI Taxonomy" id="993087"/>
    <lineage>
        <taxon>Bacteria</taxon>
        <taxon>Bacillati</taxon>
        <taxon>Actinomycetota</taxon>
        <taxon>Actinomycetes</taxon>
        <taxon>Micrococcales</taxon>
        <taxon>Microbacteriaceae</taxon>
        <taxon>Gryllotalpicola</taxon>
    </lineage>
</organism>
<reference evidence="4" key="1">
    <citation type="journal article" date="2014" name="Int. J. Syst. Evol. Microbiol.">
        <title>Complete genome of a new Firmicutes species belonging to the dominant human colonic microbiota ('Ruminococcus bicirculans') reveals two chromosomes and a selective capacity to utilize plant glucans.</title>
        <authorList>
            <consortium name="NISC Comparative Sequencing Program"/>
            <person name="Wegmann U."/>
            <person name="Louis P."/>
            <person name="Goesmann A."/>
            <person name="Henrissat B."/>
            <person name="Duncan S.H."/>
            <person name="Flint H.J."/>
        </authorList>
    </citation>
    <scope>NUCLEOTIDE SEQUENCE</scope>
    <source>
        <strain evidence="4">JCM 17590</strain>
    </source>
</reference>
<dbReference type="Proteomes" id="UP001415169">
    <property type="component" value="Unassembled WGS sequence"/>
</dbReference>
<dbReference type="Gene3D" id="2.60.40.10">
    <property type="entry name" value="Immunoglobulins"/>
    <property type="match status" value="1"/>
</dbReference>
<evidence type="ECO:0000256" key="1">
    <source>
        <dbReference type="SAM" id="MobiDB-lite"/>
    </source>
</evidence>
<keyword evidence="5" id="KW-1185">Reference proteome</keyword>
<feature type="chain" id="PRO_5047122484" description="Right handed beta helix domain-containing protein" evidence="2">
    <location>
        <begin position="39"/>
        <end position="492"/>
    </location>
</feature>
<proteinExistence type="predicted"/>
<dbReference type="InterPro" id="IPR039448">
    <property type="entry name" value="Beta_helix"/>
</dbReference>
<sequence>MGWENNRVHALRVRVVAVCAAAALILLGVLARPTPAGAATTLYASPGGTGSACSSASPCSLPTAVGAAPAGATVQLGAGTYPSLTVKGGHGSAAAPVTIRPASGAQATLTTVTSEANYLTWSGVLVTAAFYLTGTGDTVTGAHVNGGGLFVRGTDARVTGSLFENGSSIDGIQVGNAYGVVIEGNTVRNYNQAKANGMHADCIQIFDSANVVVRRNNLSNCYNSGLILSVGAGHGIYGVTIEDNFISGCIVVTSSCGGGSVVDLREPSTVGLVLRDNTLGAGPARLGTQPGTVADRNIIGYLADCSLPLTDSIVGSWNTKLCGATLPLLQSGGNRAGTVRFADPASNDLHLTAASDATVKPVTAAVPRAATDIDGDATSATIAGADTPKGTGTATTSDATPPRTAISSPKTGSTVTGTVTLVATASDNVGLSDVIFRAAGLTLGAATRAADGTYRLTASTAGFPKGAYAVTAVARDVAGNYTTSAPVALTLR</sequence>
<dbReference type="SUPFAM" id="SSF51126">
    <property type="entry name" value="Pectin lyase-like"/>
    <property type="match status" value="1"/>
</dbReference>
<dbReference type="Pfam" id="PF13229">
    <property type="entry name" value="Beta_helix"/>
    <property type="match status" value="1"/>
</dbReference>
<reference evidence="4" key="2">
    <citation type="submission" date="2023-12" db="EMBL/GenBank/DDBJ databases">
        <authorList>
            <person name="Sun Q."/>
            <person name="Inoue M."/>
        </authorList>
    </citation>
    <scope>NUCLEOTIDE SEQUENCE</scope>
    <source>
        <strain evidence="4">JCM 17590</strain>
    </source>
</reference>
<dbReference type="InterPro" id="IPR006626">
    <property type="entry name" value="PbH1"/>
</dbReference>
<dbReference type="SMART" id="SM00710">
    <property type="entry name" value="PbH1"/>
    <property type="match status" value="3"/>
</dbReference>
<keyword evidence="2" id="KW-0732">Signal</keyword>